<reference evidence="1" key="2">
    <citation type="submission" date="2020-11" db="EMBL/GenBank/DDBJ databases">
        <authorList>
            <person name="McCartney M.A."/>
            <person name="Auch B."/>
            <person name="Kono T."/>
            <person name="Mallez S."/>
            <person name="Becker A."/>
            <person name="Gohl D.M."/>
            <person name="Silverstein K.A.T."/>
            <person name="Koren S."/>
            <person name="Bechman K.B."/>
            <person name="Herman A."/>
            <person name="Abrahante J.E."/>
            <person name="Garbe J."/>
        </authorList>
    </citation>
    <scope>NUCLEOTIDE SEQUENCE</scope>
    <source>
        <strain evidence="1">Duluth1</strain>
        <tissue evidence="1">Whole animal</tissue>
    </source>
</reference>
<comment type="caution">
    <text evidence="1">The sequence shown here is derived from an EMBL/GenBank/DDBJ whole genome shotgun (WGS) entry which is preliminary data.</text>
</comment>
<accession>A0A9D3Z0S9</accession>
<dbReference type="Proteomes" id="UP000828390">
    <property type="component" value="Unassembled WGS sequence"/>
</dbReference>
<organism evidence="1 2">
    <name type="scientific">Dreissena polymorpha</name>
    <name type="common">Zebra mussel</name>
    <name type="synonym">Mytilus polymorpha</name>
    <dbReference type="NCBI Taxonomy" id="45954"/>
    <lineage>
        <taxon>Eukaryota</taxon>
        <taxon>Metazoa</taxon>
        <taxon>Spiralia</taxon>
        <taxon>Lophotrochozoa</taxon>
        <taxon>Mollusca</taxon>
        <taxon>Bivalvia</taxon>
        <taxon>Autobranchia</taxon>
        <taxon>Heteroconchia</taxon>
        <taxon>Euheterodonta</taxon>
        <taxon>Imparidentia</taxon>
        <taxon>Neoheterodontei</taxon>
        <taxon>Myida</taxon>
        <taxon>Dreissenoidea</taxon>
        <taxon>Dreissenidae</taxon>
        <taxon>Dreissena</taxon>
    </lineage>
</organism>
<keyword evidence="2" id="KW-1185">Reference proteome</keyword>
<dbReference type="AlphaFoldDB" id="A0A9D3Z0S9"/>
<evidence type="ECO:0000313" key="1">
    <source>
        <dbReference type="EMBL" id="KAH3708791.1"/>
    </source>
</evidence>
<reference evidence="1" key="1">
    <citation type="journal article" date="2019" name="bioRxiv">
        <title>The Genome of the Zebra Mussel, Dreissena polymorpha: A Resource for Invasive Species Research.</title>
        <authorList>
            <person name="McCartney M.A."/>
            <person name="Auch B."/>
            <person name="Kono T."/>
            <person name="Mallez S."/>
            <person name="Zhang Y."/>
            <person name="Obille A."/>
            <person name="Becker A."/>
            <person name="Abrahante J.E."/>
            <person name="Garbe J."/>
            <person name="Badalamenti J.P."/>
            <person name="Herman A."/>
            <person name="Mangelson H."/>
            <person name="Liachko I."/>
            <person name="Sullivan S."/>
            <person name="Sone E.D."/>
            <person name="Koren S."/>
            <person name="Silverstein K.A.T."/>
            <person name="Beckman K.B."/>
            <person name="Gohl D.M."/>
        </authorList>
    </citation>
    <scope>NUCLEOTIDE SEQUENCE</scope>
    <source>
        <strain evidence="1">Duluth1</strain>
        <tissue evidence="1">Whole animal</tissue>
    </source>
</reference>
<dbReference type="EMBL" id="JAIWYP010000014">
    <property type="protein sequence ID" value="KAH3708791.1"/>
    <property type="molecule type" value="Genomic_DNA"/>
</dbReference>
<proteinExistence type="predicted"/>
<protein>
    <submittedName>
        <fullName evidence="1">Uncharacterized protein</fullName>
    </submittedName>
</protein>
<sequence length="52" mass="6298">MSVKKGQIDVHQTDTMLCKRFWKYLYNEKLKLSARLFYESCKSFEELQNTFA</sequence>
<name>A0A9D3Z0S9_DREPO</name>
<gene>
    <name evidence="1" type="ORF">DPMN_068250</name>
</gene>
<evidence type="ECO:0000313" key="2">
    <source>
        <dbReference type="Proteomes" id="UP000828390"/>
    </source>
</evidence>